<gene>
    <name evidence="3" type="ORF">ABS766_04685</name>
</gene>
<dbReference type="InterPro" id="IPR029058">
    <property type="entry name" value="AB_hydrolase_fold"/>
</dbReference>
<dbReference type="InterPro" id="IPR022742">
    <property type="entry name" value="Hydrolase_4"/>
</dbReference>
<dbReference type="PANTHER" id="PTHR12277:SF81">
    <property type="entry name" value="PROTEIN ABHD13"/>
    <property type="match status" value="1"/>
</dbReference>
<sequence length="276" mass="31363">MRGIPKNNNIKKIIFRILIFVVVFYTVALIFLYFFQEKLLFYPQKLPSNYLVNELPNGIEEKYIVVEDNIKLHGLLVKSGQHKGLVFYLHGNGGNDFGWVEKAGSVFSSLGYDTFVPDYRGYGKSGGTINSEKQLFDDNEKAYQAIASEYKGKPIVIAGYSIGSGMAAHLAAGKNIKALILQAPYYSLSSLCDEKIPFYLPDFVKKYPVETFKWIDKINAPKYFFHGTEDFLIPYQNSEQLAKGCTDCEVILLPYQGHNGINTNFIFRDKIKDILR</sequence>
<dbReference type="Proteomes" id="UP001629156">
    <property type="component" value="Unassembled WGS sequence"/>
</dbReference>
<name>A0ABW8YWZ7_9FLAO</name>
<evidence type="ECO:0000259" key="2">
    <source>
        <dbReference type="Pfam" id="PF12146"/>
    </source>
</evidence>
<evidence type="ECO:0000313" key="3">
    <source>
        <dbReference type="EMBL" id="MFL9843710.1"/>
    </source>
</evidence>
<dbReference type="EMBL" id="JBELPZ010000003">
    <property type="protein sequence ID" value="MFL9843710.1"/>
    <property type="molecule type" value="Genomic_DNA"/>
</dbReference>
<proteinExistence type="predicted"/>
<reference evidence="3 4" key="1">
    <citation type="submission" date="2024-06" db="EMBL/GenBank/DDBJ databases">
        <authorList>
            <person name="Kaempfer P."/>
            <person name="Viver T."/>
        </authorList>
    </citation>
    <scope>NUCLEOTIDE SEQUENCE [LARGE SCALE GENOMIC DNA]</scope>
    <source>
        <strain evidence="3 4">ST-119</strain>
    </source>
</reference>
<comment type="caution">
    <text evidence="3">The sequence shown here is derived from an EMBL/GenBank/DDBJ whole genome shotgun (WGS) entry which is preliminary data.</text>
</comment>
<dbReference type="SUPFAM" id="SSF53474">
    <property type="entry name" value="alpha/beta-Hydrolases"/>
    <property type="match status" value="1"/>
</dbReference>
<dbReference type="PANTHER" id="PTHR12277">
    <property type="entry name" value="ALPHA/BETA HYDROLASE DOMAIN-CONTAINING PROTEIN"/>
    <property type="match status" value="1"/>
</dbReference>
<evidence type="ECO:0000256" key="1">
    <source>
        <dbReference type="SAM" id="Phobius"/>
    </source>
</evidence>
<feature type="transmembrane region" description="Helical" evidence="1">
    <location>
        <begin position="13"/>
        <end position="35"/>
    </location>
</feature>
<accession>A0ABW8YWZ7</accession>
<dbReference type="GO" id="GO:0016787">
    <property type="term" value="F:hydrolase activity"/>
    <property type="evidence" value="ECO:0007669"/>
    <property type="project" value="UniProtKB-KW"/>
</dbReference>
<dbReference type="RefSeq" id="WP_408083963.1">
    <property type="nucleotide sequence ID" value="NZ_JBELPZ010000003.1"/>
</dbReference>
<organism evidence="3 4">
    <name type="scientific">Flavobacterium rhizosphaerae</name>
    <dbReference type="NCBI Taxonomy" id="3163298"/>
    <lineage>
        <taxon>Bacteria</taxon>
        <taxon>Pseudomonadati</taxon>
        <taxon>Bacteroidota</taxon>
        <taxon>Flavobacteriia</taxon>
        <taxon>Flavobacteriales</taxon>
        <taxon>Flavobacteriaceae</taxon>
        <taxon>Flavobacterium</taxon>
    </lineage>
</organism>
<evidence type="ECO:0000313" key="4">
    <source>
        <dbReference type="Proteomes" id="UP001629156"/>
    </source>
</evidence>
<keyword evidence="1" id="KW-1133">Transmembrane helix</keyword>
<keyword evidence="1" id="KW-0812">Transmembrane</keyword>
<feature type="domain" description="Serine aminopeptidase S33" evidence="2">
    <location>
        <begin position="81"/>
        <end position="189"/>
    </location>
</feature>
<dbReference type="Pfam" id="PF12146">
    <property type="entry name" value="Hydrolase_4"/>
    <property type="match status" value="1"/>
</dbReference>
<keyword evidence="3" id="KW-0378">Hydrolase</keyword>
<protein>
    <submittedName>
        <fullName evidence="3">Alpha/beta fold hydrolase</fullName>
    </submittedName>
</protein>
<keyword evidence="1" id="KW-0472">Membrane</keyword>
<dbReference type="Gene3D" id="3.40.50.1820">
    <property type="entry name" value="alpha/beta hydrolase"/>
    <property type="match status" value="1"/>
</dbReference>
<keyword evidence="4" id="KW-1185">Reference proteome</keyword>